<keyword evidence="5" id="KW-1185">Reference proteome</keyword>
<keyword evidence="2" id="KW-0560">Oxidoreductase</keyword>
<dbReference type="InterPro" id="IPR001155">
    <property type="entry name" value="OxRdtase_FMN_N"/>
</dbReference>
<evidence type="ECO:0000256" key="2">
    <source>
        <dbReference type="ARBA" id="ARBA00023002"/>
    </source>
</evidence>
<dbReference type="Pfam" id="PF00724">
    <property type="entry name" value="Oxidored_FMN"/>
    <property type="match status" value="1"/>
</dbReference>
<proteinExistence type="predicted"/>
<name>A0ABS8HYC3_9FIRM</name>
<reference evidence="4" key="1">
    <citation type="submission" date="2021-11" db="EMBL/GenBank/DDBJ databases">
        <title>Description of a new species Pelosinus isolated from the bottom sediments of Lake Baikal.</title>
        <authorList>
            <person name="Zakharyuk A."/>
        </authorList>
    </citation>
    <scope>NUCLEOTIDE SEQUENCE</scope>
    <source>
        <strain evidence="4">Bkl1</strain>
    </source>
</reference>
<evidence type="ECO:0000259" key="3">
    <source>
        <dbReference type="Pfam" id="PF00724"/>
    </source>
</evidence>
<evidence type="ECO:0000256" key="1">
    <source>
        <dbReference type="ARBA" id="ARBA00022630"/>
    </source>
</evidence>
<dbReference type="SUPFAM" id="SSF51395">
    <property type="entry name" value="FMN-linked oxidoreductases"/>
    <property type="match status" value="1"/>
</dbReference>
<sequence length="371" mass="41389">MSILFESISIKKMTLKNRFVRSATYDGLADNGHVTDQQIKFFSELAEGGVGLIIAGIAYVHPTGQVSPLQNSIAGDEFVDGYKKLTKAVHDRDTKIALQLFHAGRDAALLENLLPPNYTPLAPSFIGDDPHYKGKYRAMTESEIWEIIQAFGDAAVRAREAGFDAIQVHGAHAYLLMQFLSPFTNHRNDQWGGSLENRLRFHREIYTDIRKKVGEDYPILIKLGVQDGFSGGFEFNEGKQAAKVLADIGFDALEISQGLRGKSYEETEFRPRINSLNQEAYFGNWASEIKGETNVPIMMVGGFKTLSLMEEKIQNKEADFISLCRPLLSEPGLINDFKINKKAKARCVSCNQCVDEILKGKPVCCVQNVRS</sequence>
<dbReference type="EMBL" id="JAJHJB010000050">
    <property type="protein sequence ID" value="MCC5468135.1"/>
    <property type="molecule type" value="Genomic_DNA"/>
</dbReference>
<dbReference type="PANTHER" id="PTHR43656">
    <property type="entry name" value="BINDING OXIDOREDUCTASE, PUTATIVE (AFU_ORTHOLOGUE AFUA_2G08260)-RELATED"/>
    <property type="match status" value="1"/>
</dbReference>
<dbReference type="InterPro" id="IPR051799">
    <property type="entry name" value="NADH_flavin_oxidoreductase"/>
</dbReference>
<dbReference type="Proteomes" id="UP001165492">
    <property type="component" value="Unassembled WGS sequence"/>
</dbReference>
<evidence type="ECO:0000313" key="5">
    <source>
        <dbReference type="Proteomes" id="UP001165492"/>
    </source>
</evidence>
<dbReference type="CDD" id="cd02803">
    <property type="entry name" value="OYE_like_FMN_family"/>
    <property type="match status" value="1"/>
</dbReference>
<dbReference type="PANTHER" id="PTHR43656:SF2">
    <property type="entry name" value="BINDING OXIDOREDUCTASE, PUTATIVE (AFU_ORTHOLOGUE AFUA_2G08260)-RELATED"/>
    <property type="match status" value="1"/>
</dbReference>
<dbReference type="InterPro" id="IPR013785">
    <property type="entry name" value="Aldolase_TIM"/>
</dbReference>
<organism evidence="4 5">
    <name type="scientific">Pelosinus baikalensis</name>
    <dbReference type="NCBI Taxonomy" id="2892015"/>
    <lineage>
        <taxon>Bacteria</taxon>
        <taxon>Bacillati</taxon>
        <taxon>Bacillota</taxon>
        <taxon>Negativicutes</taxon>
        <taxon>Selenomonadales</taxon>
        <taxon>Sporomusaceae</taxon>
        <taxon>Pelosinus</taxon>
    </lineage>
</organism>
<dbReference type="Gene3D" id="3.20.20.70">
    <property type="entry name" value="Aldolase class I"/>
    <property type="match status" value="1"/>
</dbReference>
<accession>A0ABS8HYC3</accession>
<gene>
    <name evidence="4" type="ORF">LMF89_22625</name>
</gene>
<evidence type="ECO:0000313" key="4">
    <source>
        <dbReference type="EMBL" id="MCC5468135.1"/>
    </source>
</evidence>
<feature type="domain" description="NADH:flavin oxidoreductase/NADH oxidase N-terminal" evidence="3">
    <location>
        <begin position="4"/>
        <end position="338"/>
    </location>
</feature>
<comment type="caution">
    <text evidence="4">The sequence shown here is derived from an EMBL/GenBank/DDBJ whole genome shotgun (WGS) entry which is preliminary data.</text>
</comment>
<dbReference type="RefSeq" id="WP_229537023.1">
    <property type="nucleotide sequence ID" value="NZ_JAJHJB010000050.1"/>
</dbReference>
<protein>
    <submittedName>
        <fullName evidence="4">NADH:flavin oxidoreductase</fullName>
    </submittedName>
</protein>
<keyword evidence="1" id="KW-0285">Flavoprotein</keyword>